<feature type="transmembrane region" description="Helical" evidence="7">
    <location>
        <begin position="238"/>
        <end position="259"/>
    </location>
</feature>
<dbReference type="AlphaFoldDB" id="A0A031FUM0"/>
<name>A0A031FUM0_9MICO</name>
<feature type="transmembrane region" description="Helical" evidence="7">
    <location>
        <begin position="103"/>
        <end position="125"/>
    </location>
</feature>
<gene>
    <name evidence="9" type="ORF">BW34_01241</name>
</gene>
<keyword evidence="6 7" id="KW-0472">Membrane</keyword>
<comment type="similarity">
    <text evidence="7">Belongs to the binding-protein-dependent transport system permease family.</text>
</comment>
<dbReference type="Proteomes" id="UP000024001">
    <property type="component" value="Unassembled WGS sequence"/>
</dbReference>
<feature type="transmembrane region" description="Helical" evidence="7">
    <location>
        <begin position="137"/>
        <end position="159"/>
    </location>
</feature>
<reference evidence="9 10" key="1">
    <citation type="submission" date="2014-03" db="EMBL/GenBank/DDBJ databases">
        <title>Draft Genome Sequences of 13 Willow Endophytes.</title>
        <authorList>
            <person name="Gan H.Y."/>
            <person name="Gan H.M."/>
            <person name="Savka M.A."/>
            <person name="Hudson A.O."/>
        </authorList>
    </citation>
    <scope>NUCLEOTIDE SEQUENCE [LARGE SCALE GENOMIC DNA]</scope>
    <source>
        <strain evidence="9 10">RIT293</strain>
    </source>
</reference>
<comment type="caution">
    <text evidence="9">The sequence shown here is derived from an EMBL/GenBank/DDBJ whole genome shotgun (WGS) entry which is preliminary data.</text>
</comment>
<keyword evidence="5 7" id="KW-1133">Transmembrane helix</keyword>
<feature type="transmembrane region" description="Helical" evidence="7">
    <location>
        <begin position="180"/>
        <end position="205"/>
    </location>
</feature>
<keyword evidence="2 7" id="KW-0813">Transport</keyword>
<evidence type="ECO:0000256" key="4">
    <source>
        <dbReference type="ARBA" id="ARBA00022692"/>
    </source>
</evidence>
<dbReference type="EMBL" id="JFYO01000004">
    <property type="protein sequence ID" value="EZP28263.1"/>
    <property type="molecule type" value="Genomic_DNA"/>
</dbReference>
<dbReference type="GO" id="GO:0055085">
    <property type="term" value="P:transmembrane transport"/>
    <property type="evidence" value="ECO:0007669"/>
    <property type="project" value="InterPro"/>
</dbReference>
<dbReference type="KEGG" id="moo:BWL13_00445"/>
<dbReference type="InterPro" id="IPR000515">
    <property type="entry name" value="MetI-like"/>
</dbReference>
<protein>
    <submittedName>
        <fullName evidence="9">Multiple sugar transport system permease</fullName>
    </submittedName>
</protein>
<keyword evidence="3" id="KW-1003">Cell membrane</keyword>
<evidence type="ECO:0000256" key="3">
    <source>
        <dbReference type="ARBA" id="ARBA00022475"/>
    </source>
</evidence>
<dbReference type="CDD" id="cd06261">
    <property type="entry name" value="TM_PBP2"/>
    <property type="match status" value="1"/>
</dbReference>
<proteinExistence type="inferred from homology"/>
<dbReference type="Gene3D" id="1.10.3720.10">
    <property type="entry name" value="MetI-like"/>
    <property type="match status" value="1"/>
</dbReference>
<sequence length="274" mass="30322">MIVRAREKWLGRVLLIILMLVTIMPFISLFVTALHAPGTYPSGLEWPAEPRWDNFVTAFQSANMAALLGSSFLIEIAVVPAAVLFATLAGFALGHLRPAGGRIVFVAFILGLTLPFEGIITPLYFQIREMGLLNTRWAIILPLIGLFMPFAVMWMRAHFITMPADLSEAARMDGATTWQLFWRIHIPLSVPALSSLAILLFLWTWNQFLLAIVLVNDPEKRTMAGALGAFQGQYGTDIPLLCAGSLLILTPTLIIFLIFQRHFVSALMQGSLKG</sequence>
<evidence type="ECO:0000256" key="1">
    <source>
        <dbReference type="ARBA" id="ARBA00004651"/>
    </source>
</evidence>
<dbReference type="SUPFAM" id="SSF161098">
    <property type="entry name" value="MetI-like"/>
    <property type="match status" value="1"/>
</dbReference>
<dbReference type="GeneID" id="91430858"/>
<dbReference type="PATRIC" id="fig|273677.3.peg.1223"/>
<evidence type="ECO:0000259" key="8">
    <source>
        <dbReference type="PROSITE" id="PS50928"/>
    </source>
</evidence>
<dbReference type="eggNOG" id="COG0395">
    <property type="taxonomic scope" value="Bacteria"/>
</dbReference>
<dbReference type="PANTHER" id="PTHR43744:SF12">
    <property type="entry name" value="ABC TRANSPORTER PERMEASE PROTEIN MG189-RELATED"/>
    <property type="match status" value="1"/>
</dbReference>
<dbReference type="RefSeq" id="WP_036310422.1">
    <property type="nucleotide sequence ID" value="NZ_CP031421.1"/>
</dbReference>
<keyword evidence="4 7" id="KW-0812">Transmembrane</keyword>
<evidence type="ECO:0000313" key="10">
    <source>
        <dbReference type="Proteomes" id="UP000024001"/>
    </source>
</evidence>
<accession>A0A031FUM0</accession>
<evidence type="ECO:0000256" key="5">
    <source>
        <dbReference type="ARBA" id="ARBA00022989"/>
    </source>
</evidence>
<organism evidence="9 10">
    <name type="scientific">Microbacterium oleivorans</name>
    <dbReference type="NCBI Taxonomy" id="273677"/>
    <lineage>
        <taxon>Bacteria</taxon>
        <taxon>Bacillati</taxon>
        <taxon>Actinomycetota</taxon>
        <taxon>Actinomycetes</taxon>
        <taxon>Micrococcales</taxon>
        <taxon>Microbacteriaceae</taxon>
        <taxon>Microbacterium</taxon>
    </lineage>
</organism>
<dbReference type="OrthoDB" id="3521657at2"/>
<feature type="domain" description="ABC transmembrane type-1" evidence="8">
    <location>
        <begin position="68"/>
        <end position="259"/>
    </location>
</feature>
<dbReference type="PANTHER" id="PTHR43744">
    <property type="entry name" value="ABC TRANSPORTER PERMEASE PROTEIN MG189-RELATED-RELATED"/>
    <property type="match status" value="1"/>
</dbReference>
<keyword evidence="10" id="KW-1185">Reference proteome</keyword>
<feature type="transmembrane region" description="Helical" evidence="7">
    <location>
        <begin position="12"/>
        <end position="36"/>
    </location>
</feature>
<evidence type="ECO:0000256" key="2">
    <source>
        <dbReference type="ARBA" id="ARBA00022448"/>
    </source>
</evidence>
<evidence type="ECO:0000256" key="6">
    <source>
        <dbReference type="ARBA" id="ARBA00023136"/>
    </source>
</evidence>
<keyword evidence="9" id="KW-0762">Sugar transport</keyword>
<dbReference type="InterPro" id="IPR035906">
    <property type="entry name" value="MetI-like_sf"/>
</dbReference>
<evidence type="ECO:0000256" key="7">
    <source>
        <dbReference type="RuleBase" id="RU363032"/>
    </source>
</evidence>
<dbReference type="Pfam" id="PF00528">
    <property type="entry name" value="BPD_transp_1"/>
    <property type="match status" value="1"/>
</dbReference>
<dbReference type="PROSITE" id="PS50928">
    <property type="entry name" value="ABC_TM1"/>
    <property type="match status" value="1"/>
</dbReference>
<comment type="subcellular location">
    <subcellularLocation>
        <location evidence="1 7">Cell membrane</location>
        <topology evidence="1 7">Multi-pass membrane protein</topology>
    </subcellularLocation>
</comment>
<evidence type="ECO:0000313" key="9">
    <source>
        <dbReference type="EMBL" id="EZP28263.1"/>
    </source>
</evidence>
<feature type="transmembrane region" description="Helical" evidence="7">
    <location>
        <begin position="72"/>
        <end position="96"/>
    </location>
</feature>
<dbReference type="GO" id="GO:0005886">
    <property type="term" value="C:plasma membrane"/>
    <property type="evidence" value="ECO:0007669"/>
    <property type="project" value="UniProtKB-SubCell"/>
</dbReference>